<dbReference type="SUPFAM" id="SSF47459">
    <property type="entry name" value="HLH, helix-loop-helix DNA-binding domain"/>
    <property type="match status" value="1"/>
</dbReference>
<keyword evidence="4" id="KW-0539">Nucleus</keyword>
<gene>
    <name evidence="8" type="primary">LOC111489950</name>
</gene>
<dbReference type="InterPro" id="IPR036638">
    <property type="entry name" value="HLH_DNA-bd_sf"/>
</dbReference>
<keyword evidence="7" id="KW-1185">Reference proteome</keyword>
<dbReference type="PANTHER" id="PTHR13935:SF46">
    <property type="entry name" value="TRANSCRIPTION FACTOR BHLH167-RELATED"/>
    <property type="match status" value="1"/>
</dbReference>
<evidence type="ECO:0000313" key="8">
    <source>
        <dbReference type="RefSeq" id="XP_022994121.1"/>
    </source>
</evidence>
<dbReference type="PANTHER" id="PTHR13935">
    <property type="entry name" value="ACHAETE-SCUTE TRANSCRIPTION FACTOR-RELATED"/>
    <property type="match status" value="1"/>
</dbReference>
<keyword evidence="5" id="KW-0175">Coiled coil</keyword>
<name>A0A6J1JY79_CUCMA</name>
<dbReference type="GO" id="GO:0000977">
    <property type="term" value="F:RNA polymerase II transcription regulatory region sequence-specific DNA binding"/>
    <property type="evidence" value="ECO:0007669"/>
    <property type="project" value="TreeGrafter"/>
</dbReference>
<evidence type="ECO:0000256" key="6">
    <source>
        <dbReference type="SAM" id="MobiDB-lite"/>
    </source>
</evidence>
<evidence type="ECO:0000256" key="1">
    <source>
        <dbReference type="ARBA" id="ARBA00004123"/>
    </source>
</evidence>
<evidence type="ECO:0000256" key="4">
    <source>
        <dbReference type="ARBA" id="ARBA00023242"/>
    </source>
</evidence>
<evidence type="ECO:0000256" key="2">
    <source>
        <dbReference type="ARBA" id="ARBA00023015"/>
    </source>
</evidence>
<reference evidence="8" key="1">
    <citation type="submission" date="2025-08" db="UniProtKB">
        <authorList>
            <consortium name="RefSeq"/>
        </authorList>
    </citation>
    <scope>IDENTIFICATION</scope>
    <source>
        <tissue evidence="8">Young leaves</tissue>
    </source>
</reference>
<dbReference type="GO" id="GO:0090575">
    <property type="term" value="C:RNA polymerase II transcription regulator complex"/>
    <property type="evidence" value="ECO:0007669"/>
    <property type="project" value="TreeGrafter"/>
</dbReference>
<sequence>MTAPSSSPSSSAYKYKPLKPYSSNKLNNFMAKPGNNGGASFKLDRKTVEKNRRIHMKSLCSKLFDLVPSSHYKISKDLLSQQTQISYVIAYINELKERVESLEKRKEALQLQIHSQLSTSNDSTFPIVEVKELCSGIVHVTLISSVHRNVMLNEIIVVIEEEGGEVVSASFSTLGDKIFHSLHIEAKISRVGIETSRIEKRLENLIIEAREDGRDKESKSFPKCSSYLSPSSTKT</sequence>
<evidence type="ECO:0000256" key="5">
    <source>
        <dbReference type="SAM" id="Coils"/>
    </source>
</evidence>
<dbReference type="GeneID" id="111489950"/>
<dbReference type="Proteomes" id="UP000504608">
    <property type="component" value="Unplaced"/>
</dbReference>
<dbReference type="KEGG" id="cmax:111489950"/>
<protein>
    <submittedName>
        <fullName evidence="8">Transcription factor bHLH168-like</fullName>
    </submittedName>
</protein>
<accession>A0A6J1JY79</accession>
<proteinExistence type="predicted"/>
<dbReference type="InterPro" id="IPR015660">
    <property type="entry name" value="MASH1/Ascl1a-like"/>
</dbReference>
<feature type="coiled-coil region" evidence="5">
    <location>
        <begin position="92"/>
        <end position="119"/>
    </location>
</feature>
<organism evidence="7 8">
    <name type="scientific">Cucurbita maxima</name>
    <name type="common">Pumpkin</name>
    <name type="synonym">Winter squash</name>
    <dbReference type="NCBI Taxonomy" id="3661"/>
    <lineage>
        <taxon>Eukaryota</taxon>
        <taxon>Viridiplantae</taxon>
        <taxon>Streptophyta</taxon>
        <taxon>Embryophyta</taxon>
        <taxon>Tracheophyta</taxon>
        <taxon>Spermatophyta</taxon>
        <taxon>Magnoliopsida</taxon>
        <taxon>eudicotyledons</taxon>
        <taxon>Gunneridae</taxon>
        <taxon>Pentapetalae</taxon>
        <taxon>rosids</taxon>
        <taxon>fabids</taxon>
        <taxon>Cucurbitales</taxon>
        <taxon>Cucurbitaceae</taxon>
        <taxon>Cucurbiteae</taxon>
        <taxon>Cucurbita</taxon>
    </lineage>
</organism>
<dbReference type="AlphaFoldDB" id="A0A6J1JY79"/>
<keyword evidence="3" id="KW-0804">Transcription</keyword>
<feature type="region of interest" description="Disordered" evidence="6">
    <location>
        <begin position="213"/>
        <end position="235"/>
    </location>
</feature>
<keyword evidence="2" id="KW-0805">Transcription regulation</keyword>
<dbReference type="RefSeq" id="XP_022994121.1">
    <property type="nucleotide sequence ID" value="XM_023138353.1"/>
</dbReference>
<evidence type="ECO:0000256" key="3">
    <source>
        <dbReference type="ARBA" id="ARBA00023163"/>
    </source>
</evidence>
<dbReference type="OrthoDB" id="1870484at2759"/>
<comment type="subcellular location">
    <subcellularLocation>
        <location evidence="1">Nucleus</location>
    </subcellularLocation>
</comment>
<dbReference type="GO" id="GO:0000981">
    <property type="term" value="F:DNA-binding transcription factor activity, RNA polymerase II-specific"/>
    <property type="evidence" value="ECO:0007669"/>
    <property type="project" value="TreeGrafter"/>
</dbReference>
<evidence type="ECO:0000313" key="7">
    <source>
        <dbReference type="Proteomes" id="UP000504608"/>
    </source>
</evidence>
<dbReference type="GO" id="GO:0046983">
    <property type="term" value="F:protein dimerization activity"/>
    <property type="evidence" value="ECO:0007669"/>
    <property type="project" value="InterPro"/>
</dbReference>
<dbReference type="Gene3D" id="4.10.280.10">
    <property type="entry name" value="Helix-loop-helix DNA-binding domain"/>
    <property type="match status" value="1"/>
</dbReference>
<feature type="compositionally biased region" description="Polar residues" evidence="6">
    <location>
        <begin position="226"/>
        <end position="235"/>
    </location>
</feature>